<name>A0A4S8HYQ1_9BACT</name>
<gene>
    <name evidence="3" type="primary">rlpA</name>
    <name evidence="6" type="ORF">FAM09_08690</name>
</gene>
<dbReference type="InterPro" id="IPR036908">
    <property type="entry name" value="RlpA-like_sf"/>
</dbReference>
<accession>A0A4S8HYQ1</accession>
<dbReference type="OrthoDB" id="9779128at2"/>
<keyword evidence="1 3" id="KW-0456">Lyase</keyword>
<dbReference type="CDD" id="cd22268">
    <property type="entry name" value="DPBB_RlpA-like"/>
    <property type="match status" value="1"/>
</dbReference>
<dbReference type="InterPro" id="IPR034718">
    <property type="entry name" value="RlpA"/>
</dbReference>
<dbReference type="GO" id="GO:0008932">
    <property type="term" value="F:lytic endotransglycosylase activity"/>
    <property type="evidence" value="ECO:0007669"/>
    <property type="project" value="UniProtKB-UniRule"/>
</dbReference>
<evidence type="ECO:0000256" key="2">
    <source>
        <dbReference type="ARBA" id="ARBA00023316"/>
    </source>
</evidence>
<comment type="caution">
    <text evidence="6">The sequence shown here is derived from an EMBL/GenBank/DDBJ whole genome shotgun (WGS) entry which is preliminary data.</text>
</comment>
<reference evidence="6 7" key="1">
    <citation type="submission" date="2019-04" db="EMBL/GenBank/DDBJ databases">
        <title>Niastella caeni sp. nov., isolated from activated sludge.</title>
        <authorList>
            <person name="Sheng M."/>
        </authorList>
    </citation>
    <scope>NUCLEOTIDE SEQUENCE [LARGE SCALE GENOMIC DNA]</scope>
    <source>
        <strain evidence="6 7">HX-2-15</strain>
    </source>
</reference>
<dbReference type="Gene3D" id="2.40.40.10">
    <property type="entry name" value="RlpA-like domain"/>
    <property type="match status" value="1"/>
</dbReference>
<dbReference type="HAMAP" id="MF_02071">
    <property type="entry name" value="RlpA"/>
    <property type="match status" value="1"/>
</dbReference>
<dbReference type="InterPro" id="IPR012997">
    <property type="entry name" value="RplA"/>
</dbReference>
<protein>
    <recommendedName>
        <fullName evidence="3">Probable endolytic peptidoglycan transglycosylase RlpA</fullName>
        <ecNumber evidence="3">4.2.2.-</ecNumber>
    </recommendedName>
</protein>
<dbReference type="RefSeq" id="WP_136576715.1">
    <property type="nucleotide sequence ID" value="NZ_STFF01000002.1"/>
</dbReference>
<keyword evidence="3" id="KW-0732">Signal</keyword>
<dbReference type="NCBIfam" id="TIGR00413">
    <property type="entry name" value="rlpA"/>
    <property type="match status" value="1"/>
</dbReference>
<evidence type="ECO:0000259" key="5">
    <source>
        <dbReference type="Pfam" id="PF03330"/>
    </source>
</evidence>
<comment type="function">
    <text evidence="3">Lytic transglycosylase with a strong preference for naked glycan strands that lack stem peptides.</text>
</comment>
<dbReference type="EC" id="4.2.2.-" evidence="3"/>
<evidence type="ECO:0000256" key="1">
    <source>
        <dbReference type="ARBA" id="ARBA00023239"/>
    </source>
</evidence>
<dbReference type="GO" id="GO:0071555">
    <property type="term" value="P:cell wall organization"/>
    <property type="evidence" value="ECO:0007669"/>
    <property type="project" value="UniProtKB-KW"/>
</dbReference>
<evidence type="ECO:0000313" key="7">
    <source>
        <dbReference type="Proteomes" id="UP000306918"/>
    </source>
</evidence>
<keyword evidence="2 3" id="KW-0961">Cell wall biogenesis/degradation</keyword>
<dbReference type="InterPro" id="IPR009009">
    <property type="entry name" value="RlpA-like_DPBB"/>
</dbReference>
<organism evidence="6 7">
    <name type="scientific">Niastella caeni</name>
    <dbReference type="NCBI Taxonomy" id="2569763"/>
    <lineage>
        <taxon>Bacteria</taxon>
        <taxon>Pseudomonadati</taxon>
        <taxon>Bacteroidota</taxon>
        <taxon>Chitinophagia</taxon>
        <taxon>Chitinophagales</taxon>
        <taxon>Chitinophagaceae</taxon>
        <taxon>Niastella</taxon>
    </lineage>
</organism>
<dbReference type="PANTHER" id="PTHR34183:SF1">
    <property type="entry name" value="ENDOLYTIC PEPTIDOGLYCAN TRANSGLYCOSYLASE RLPA"/>
    <property type="match status" value="1"/>
</dbReference>
<comment type="similarity">
    <text evidence="3 4">Belongs to the RlpA family.</text>
</comment>
<evidence type="ECO:0000313" key="6">
    <source>
        <dbReference type="EMBL" id="THU39959.1"/>
    </source>
</evidence>
<feature type="domain" description="RlpA-like protein double-psi beta-barrel" evidence="5">
    <location>
        <begin position="40"/>
        <end position="127"/>
    </location>
</feature>
<evidence type="ECO:0000256" key="3">
    <source>
        <dbReference type="HAMAP-Rule" id="MF_02071"/>
    </source>
</evidence>
<keyword evidence="7" id="KW-1185">Reference proteome</keyword>
<dbReference type="EMBL" id="STFF01000002">
    <property type="protein sequence ID" value="THU39959.1"/>
    <property type="molecule type" value="Genomic_DNA"/>
</dbReference>
<proteinExistence type="inferred from homology"/>
<sequence precursor="true">MKKLLVLSVLIGAFFASVAQKKMDSVALNKKRNVPVTQFGVASFYADKFEGRPTCTDEIFTQKKLTAACNTLPLNCWIKVTNLRNNKSVYVRINDRMHPSNPRLIDMSKSAAVALGYTGHGLTKVKIEYLGKKKPEEQMIAGNLK</sequence>
<dbReference type="AlphaFoldDB" id="A0A4S8HYQ1"/>
<feature type="signal peptide" evidence="3">
    <location>
        <begin position="1"/>
        <end position="19"/>
    </location>
</feature>
<dbReference type="Pfam" id="PF03330">
    <property type="entry name" value="DPBB_1"/>
    <property type="match status" value="1"/>
</dbReference>
<dbReference type="Proteomes" id="UP000306918">
    <property type="component" value="Unassembled WGS sequence"/>
</dbReference>
<feature type="chain" id="PRO_5029081460" description="Probable endolytic peptidoglycan transglycosylase RlpA" evidence="3">
    <location>
        <begin position="20"/>
        <end position="145"/>
    </location>
</feature>
<dbReference type="SUPFAM" id="SSF50685">
    <property type="entry name" value="Barwin-like endoglucanases"/>
    <property type="match status" value="1"/>
</dbReference>
<dbReference type="GO" id="GO:0000270">
    <property type="term" value="P:peptidoglycan metabolic process"/>
    <property type="evidence" value="ECO:0007669"/>
    <property type="project" value="UniProtKB-UniRule"/>
</dbReference>
<evidence type="ECO:0000256" key="4">
    <source>
        <dbReference type="RuleBase" id="RU003495"/>
    </source>
</evidence>
<dbReference type="PANTHER" id="PTHR34183">
    <property type="entry name" value="ENDOLYTIC PEPTIDOGLYCAN TRANSGLYCOSYLASE RLPA"/>
    <property type="match status" value="1"/>
</dbReference>